<accession>A0AAV5KDG8</accession>
<dbReference type="EMBL" id="BPVZ01000060">
    <property type="protein sequence ID" value="GKV22561.1"/>
    <property type="molecule type" value="Genomic_DNA"/>
</dbReference>
<evidence type="ECO:0000313" key="1">
    <source>
        <dbReference type="EMBL" id="GKV22561.1"/>
    </source>
</evidence>
<name>A0AAV5KDG8_9ROSI</name>
<proteinExistence type="predicted"/>
<dbReference type="AlphaFoldDB" id="A0AAV5KDG8"/>
<comment type="caution">
    <text evidence="1">The sequence shown here is derived from an EMBL/GenBank/DDBJ whole genome shotgun (WGS) entry which is preliminary data.</text>
</comment>
<dbReference type="Proteomes" id="UP001054252">
    <property type="component" value="Unassembled WGS sequence"/>
</dbReference>
<organism evidence="1 2">
    <name type="scientific">Rubroshorea leprosula</name>
    <dbReference type="NCBI Taxonomy" id="152421"/>
    <lineage>
        <taxon>Eukaryota</taxon>
        <taxon>Viridiplantae</taxon>
        <taxon>Streptophyta</taxon>
        <taxon>Embryophyta</taxon>
        <taxon>Tracheophyta</taxon>
        <taxon>Spermatophyta</taxon>
        <taxon>Magnoliopsida</taxon>
        <taxon>eudicotyledons</taxon>
        <taxon>Gunneridae</taxon>
        <taxon>Pentapetalae</taxon>
        <taxon>rosids</taxon>
        <taxon>malvids</taxon>
        <taxon>Malvales</taxon>
        <taxon>Dipterocarpaceae</taxon>
        <taxon>Rubroshorea</taxon>
    </lineage>
</organism>
<reference evidence="1 2" key="1">
    <citation type="journal article" date="2021" name="Commun. Biol.">
        <title>The genome of Shorea leprosula (Dipterocarpaceae) highlights the ecological relevance of drought in aseasonal tropical rainforests.</title>
        <authorList>
            <person name="Ng K.K.S."/>
            <person name="Kobayashi M.J."/>
            <person name="Fawcett J.A."/>
            <person name="Hatakeyama M."/>
            <person name="Paape T."/>
            <person name="Ng C.H."/>
            <person name="Ang C.C."/>
            <person name="Tnah L.H."/>
            <person name="Lee C.T."/>
            <person name="Nishiyama T."/>
            <person name="Sese J."/>
            <person name="O'Brien M.J."/>
            <person name="Copetti D."/>
            <person name="Mohd Noor M.I."/>
            <person name="Ong R.C."/>
            <person name="Putra M."/>
            <person name="Sireger I.Z."/>
            <person name="Indrioko S."/>
            <person name="Kosugi Y."/>
            <person name="Izuno A."/>
            <person name="Isagi Y."/>
            <person name="Lee S.L."/>
            <person name="Shimizu K.K."/>
        </authorList>
    </citation>
    <scope>NUCLEOTIDE SEQUENCE [LARGE SCALE GENOMIC DNA]</scope>
    <source>
        <strain evidence="1">214</strain>
    </source>
</reference>
<protein>
    <recommendedName>
        <fullName evidence="3">PilS cassette</fullName>
    </recommendedName>
</protein>
<keyword evidence="2" id="KW-1185">Reference proteome</keyword>
<evidence type="ECO:0008006" key="3">
    <source>
        <dbReference type="Google" id="ProtNLM"/>
    </source>
</evidence>
<gene>
    <name evidence="1" type="ORF">SLEP1_g32423</name>
</gene>
<evidence type="ECO:0000313" key="2">
    <source>
        <dbReference type="Proteomes" id="UP001054252"/>
    </source>
</evidence>
<sequence>MNSSFLPCLFSDYPAPSRKLLGKTPTRGIEKKQKLELGRRGFFCSEEAGDFR</sequence>